<evidence type="ECO:0000313" key="6">
    <source>
        <dbReference type="EMBL" id="ANF52005.1"/>
    </source>
</evidence>
<keyword evidence="2" id="KW-0813">Transport</keyword>
<dbReference type="SMART" id="SM00382">
    <property type="entry name" value="AAA"/>
    <property type="match status" value="1"/>
</dbReference>
<dbReference type="GO" id="GO:0005524">
    <property type="term" value="F:ATP binding"/>
    <property type="evidence" value="ECO:0007669"/>
    <property type="project" value="UniProtKB-KW"/>
</dbReference>
<dbReference type="InterPro" id="IPR027417">
    <property type="entry name" value="P-loop_NTPase"/>
</dbReference>
<dbReference type="STRING" id="1685010.A0O34_16455"/>
<dbReference type="InterPro" id="IPR003593">
    <property type="entry name" value="AAA+_ATPase"/>
</dbReference>
<dbReference type="PANTHER" id="PTHR43335">
    <property type="entry name" value="ABC TRANSPORTER, ATP-BINDING PROTEIN"/>
    <property type="match status" value="1"/>
</dbReference>
<gene>
    <name evidence="6" type="ORF">A0O34_16455</name>
</gene>
<dbReference type="Pfam" id="PF00005">
    <property type="entry name" value="ABC_tran"/>
    <property type="match status" value="1"/>
</dbReference>
<name>A0A172XYX4_9FLAO</name>
<dbReference type="RefSeq" id="WP_066756995.1">
    <property type="nucleotide sequence ID" value="NZ_CP015199.1"/>
</dbReference>
<protein>
    <submittedName>
        <fullName evidence="6">Multidrug ABC transporter ATP-binding protein</fullName>
    </submittedName>
</protein>
<dbReference type="OrthoDB" id="9801987at2"/>
<dbReference type="GO" id="GO:0016887">
    <property type="term" value="F:ATP hydrolysis activity"/>
    <property type="evidence" value="ECO:0007669"/>
    <property type="project" value="InterPro"/>
</dbReference>
<evidence type="ECO:0000256" key="1">
    <source>
        <dbReference type="ARBA" id="ARBA00005417"/>
    </source>
</evidence>
<evidence type="ECO:0000256" key="4">
    <source>
        <dbReference type="ARBA" id="ARBA00022840"/>
    </source>
</evidence>
<dbReference type="CDD" id="cd03230">
    <property type="entry name" value="ABC_DR_subfamily_A"/>
    <property type="match status" value="1"/>
</dbReference>
<keyword evidence="4 6" id="KW-0067">ATP-binding</keyword>
<reference evidence="6 7" key="1">
    <citation type="submission" date="2016-04" db="EMBL/GenBank/DDBJ databases">
        <title>Complete Genome Sequence of Chryseobacterium sp. IHBB 10212.</title>
        <authorList>
            <person name="Pal M."/>
            <person name="Swarnkar M.K."/>
            <person name="Kaushal K."/>
            <person name="Chhibber S."/>
            <person name="Singh A.K."/>
            <person name="Gulati A."/>
        </authorList>
    </citation>
    <scope>NUCLEOTIDE SEQUENCE [LARGE SCALE GENOMIC DNA]</scope>
    <source>
        <strain evidence="6 7">IHBB 10212</strain>
    </source>
</reference>
<keyword evidence="7" id="KW-1185">Reference proteome</keyword>
<evidence type="ECO:0000256" key="2">
    <source>
        <dbReference type="ARBA" id="ARBA00022448"/>
    </source>
</evidence>
<dbReference type="Proteomes" id="UP000077824">
    <property type="component" value="Chromosome"/>
</dbReference>
<dbReference type="InterPro" id="IPR003439">
    <property type="entry name" value="ABC_transporter-like_ATP-bd"/>
</dbReference>
<dbReference type="PANTHER" id="PTHR43335:SF4">
    <property type="entry name" value="ABC TRANSPORTER, ATP-BINDING PROTEIN"/>
    <property type="match status" value="1"/>
</dbReference>
<dbReference type="AlphaFoldDB" id="A0A172XYX4"/>
<keyword evidence="3" id="KW-0547">Nucleotide-binding</keyword>
<evidence type="ECO:0000259" key="5">
    <source>
        <dbReference type="PROSITE" id="PS50893"/>
    </source>
</evidence>
<accession>A0A172XYX4</accession>
<dbReference type="PROSITE" id="PS50893">
    <property type="entry name" value="ABC_TRANSPORTER_2"/>
    <property type="match status" value="1"/>
</dbReference>
<feature type="domain" description="ABC transporter" evidence="5">
    <location>
        <begin position="3"/>
        <end position="228"/>
    </location>
</feature>
<evidence type="ECO:0000313" key="7">
    <source>
        <dbReference type="Proteomes" id="UP000077824"/>
    </source>
</evidence>
<proteinExistence type="inferred from homology"/>
<comment type="similarity">
    <text evidence="1">Belongs to the ABC transporter superfamily.</text>
</comment>
<evidence type="ECO:0000256" key="3">
    <source>
        <dbReference type="ARBA" id="ARBA00022741"/>
    </source>
</evidence>
<sequence length="243" mass="27112">MSLQIINLTKKFGEQTALNNINISIDKSEIIGLLGPNGAGKSTLMKSIVGALKIDEGEIIFNEKNISEHEIESKKNIGFLPENNPLYLEMYVKEYLQFVANIHKISEARVDEVIELVGITPEKSKKISQLSKGYKQRVGLAQAIIHQPDLLILDEPTNGLDPNQIIEIRNVVKEIGKEKTVLLSTHIMQEVEALCSRVILIHKGNILQDCPIDEFKGKFGSLEEAFASYTQTETVSVTEEINN</sequence>
<dbReference type="SUPFAM" id="SSF52540">
    <property type="entry name" value="P-loop containing nucleoside triphosphate hydrolases"/>
    <property type="match status" value="1"/>
</dbReference>
<organism evidence="6 7">
    <name type="scientific">Chryseobacterium glaciei</name>
    <dbReference type="NCBI Taxonomy" id="1685010"/>
    <lineage>
        <taxon>Bacteria</taxon>
        <taxon>Pseudomonadati</taxon>
        <taxon>Bacteroidota</taxon>
        <taxon>Flavobacteriia</taxon>
        <taxon>Flavobacteriales</taxon>
        <taxon>Weeksellaceae</taxon>
        <taxon>Chryseobacterium group</taxon>
        <taxon>Chryseobacterium</taxon>
    </lineage>
</organism>
<dbReference type="EMBL" id="CP015199">
    <property type="protein sequence ID" value="ANF52005.1"/>
    <property type="molecule type" value="Genomic_DNA"/>
</dbReference>
<dbReference type="Gene3D" id="3.40.50.300">
    <property type="entry name" value="P-loop containing nucleotide triphosphate hydrolases"/>
    <property type="match status" value="1"/>
</dbReference>
<dbReference type="KEGG" id="chh:A0O34_16455"/>